<dbReference type="Gene3D" id="2.40.50.140">
    <property type="entry name" value="Nucleic acid-binding proteins"/>
    <property type="match status" value="1"/>
</dbReference>
<dbReference type="Gene3D" id="1.10.150.20">
    <property type="entry name" value="5' to 3' exonuclease, C-terminal subdomain"/>
    <property type="match status" value="1"/>
</dbReference>
<protein>
    <recommendedName>
        <fullName evidence="7">BRCT domain-containing protein</fullName>
    </recommendedName>
</protein>
<dbReference type="SUPFAM" id="SSF52113">
    <property type="entry name" value="BRCT domain"/>
    <property type="match status" value="1"/>
</dbReference>
<evidence type="ECO:0000313" key="8">
    <source>
        <dbReference type="EMBL" id="MRY92368.1"/>
    </source>
</evidence>
<dbReference type="InterPro" id="IPR010994">
    <property type="entry name" value="RuvA_2-like"/>
</dbReference>
<keyword evidence="5" id="KW-0520">NAD</keyword>
<gene>
    <name evidence="10" type="ORF">DW782_01145</name>
    <name evidence="9" type="ORF">GKD66_00965</name>
    <name evidence="8" type="ORF">GKD67_03740</name>
</gene>
<evidence type="ECO:0000313" key="12">
    <source>
        <dbReference type="Proteomes" id="UP000441358"/>
    </source>
</evidence>
<dbReference type="Pfam" id="PF14520">
    <property type="entry name" value="HHH_5"/>
    <property type="match status" value="1"/>
</dbReference>
<dbReference type="Proteomes" id="UP000284660">
    <property type="component" value="Unassembled WGS sequence"/>
</dbReference>
<dbReference type="Pfam" id="PF00533">
    <property type="entry name" value="BRCT"/>
    <property type="match status" value="1"/>
</dbReference>
<dbReference type="InterPro" id="IPR004150">
    <property type="entry name" value="NAD_DNA_ligase_OB"/>
</dbReference>
<dbReference type="EMBL" id="WKMY01000001">
    <property type="protein sequence ID" value="MRY92368.1"/>
    <property type="molecule type" value="Genomic_DNA"/>
</dbReference>
<evidence type="ECO:0000313" key="10">
    <source>
        <dbReference type="EMBL" id="RHD77924.1"/>
    </source>
</evidence>
<reference evidence="12 13" key="2">
    <citation type="journal article" date="2019" name="Nat. Med.">
        <title>A library of human gut bacterial isolates paired with longitudinal multiomics data enables mechanistic microbiome research.</title>
        <authorList>
            <person name="Poyet M."/>
            <person name="Groussin M."/>
            <person name="Gibbons S.M."/>
            <person name="Avila-Pacheco J."/>
            <person name="Jiang X."/>
            <person name="Kearney S.M."/>
            <person name="Perrotta A.R."/>
            <person name="Berdy B."/>
            <person name="Zhao S."/>
            <person name="Lieberman T.D."/>
            <person name="Swanson P.K."/>
            <person name="Smith M."/>
            <person name="Roesemann S."/>
            <person name="Alexander J.E."/>
            <person name="Rich S.A."/>
            <person name="Livny J."/>
            <person name="Vlamakis H."/>
            <person name="Clish C."/>
            <person name="Bullock K."/>
            <person name="Deik A."/>
            <person name="Scott J."/>
            <person name="Pierce K.A."/>
            <person name="Xavier R.J."/>
            <person name="Alm E.J."/>
        </authorList>
    </citation>
    <scope>NUCLEOTIDE SEQUENCE [LARGE SCALE GENOMIC DNA]</scope>
    <source>
        <strain evidence="9 12">BIOML-A32</strain>
        <strain evidence="8 13">BIOML-A9</strain>
    </source>
</reference>
<dbReference type="InterPro" id="IPR036420">
    <property type="entry name" value="BRCT_dom_sf"/>
</dbReference>
<accession>A0A395Z0S7</accession>
<evidence type="ECO:0000313" key="9">
    <source>
        <dbReference type="EMBL" id="MRZ48831.1"/>
    </source>
</evidence>
<feature type="domain" description="BRCT" evidence="7">
    <location>
        <begin position="350"/>
        <end position="411"/>
    </location>
</feature>
<organism evidence="8 13">
    <name type="scientific">Parabacteroides distasonis</name>
    <dbReference type="NCBI Taxonomy" id="823"/>
    <lineage>
        <taxon>Bacteria</taxon>
        <taxon>Pseudomonadati</taxon>
        <taxon>Bacteroidota</taxon>
        <taxon>Bacteroidia</taxon>
        <taxon>Bacteroidales</taxon>
        <taxon>Tannerellaceae</taxon>
        <taxon>Parabacteroides</taxon>
    </lineage>
</organism>
<evidence type="ECO:0000313" key="11">
    <source>
        <dbReference type="Proteomes" id="UP000284660"/>
    </source>
</evidence>
<dbReference type="InterPro" id="IPR012340">
    <property type="entry name" value="NA-bd_OB-fold"/>
</dbReference>
<dbReference type="GO" id="GO:0006260">
    <property type="term" value="P:DNA replication"/>
    <property type="evidence" value="ECO:0007669"/>
    <property type="project" value="UniProtKB-KW"/>
</dbReference>
<sequence>MEAYFVYVARILHTFASFLNASFLKELFDSWSQDFAIDGLVIYVNNMRRWKEIGRHPSTGNPQWAVAYKPEEFTDAEITTVQSVNCKVSKSGYLKPTVAVDAVELEGATINNPTGYNAKFCFDNGIGTGAEIKIIRSGMVIPKIQDVIYPVSNDVVEEAFKLCPSCGKETVWNDSLVERMCPDPLCPGRLLAKLIYFCEKLEYDEIGEETLKAIFNSEIKSPGDLLHTDLSTLQKIDGIGYDTASKIIEKNRGIFDDGVSLPKLMEASDCFDGIGEKKATILLSNVDNVTLRLWISGELTFAGYLVMTKIMSMTKGVGDKMIDEFSNKCQGFVEWVRGNEIPIAWEKDEPLGTSLSGMKICFTGIRDKQLESKITKAGGTMSGSVSKNTTYLVADDINSCSSKAEKARALY</sequence>
<dbReference type="RefSeq" id="WP_005857488.1">
    <property type="nucleotide sequence ID" value="NZ_BQOC01000001.1"/>
</dbReference>
<comment type="function">
    <text evidence="1">DNA ligase that catalyzes the formation of phosphodiester linkages between 5'-phosphoryl and 3'-hydroxyl groups in double-stranded DNA using NAD as a coenzyme and as the energy source for the reaction. It is essential for DNA replication and repair of damaged DNA.</text>
</comment>
<evidence type="ECO:0000256" key="4">
    <source>
        <dbReference type="ARBA" id="ARBA00022763"/>
    </source>
</evidence>
<reference evidence="10 11" key="1">
    <citation type="submission" date="2018-08" db="EMBL/GenBank/DDBJ databases">
        <title>A genome reference for cultivated species of the human gut microbiota.</title>
        <authorList>
            <person name="Zou Y."/>
            <person name="Xue W."/>
            <person name="Luo G."/>
        </authorList>
    </citation>
    <scope>NUCLEOTIDE SEQUENCE [LARGE SCALE GENOMIC DNA]</scope>
    <source>
        <strain evidence="10 11">AM30-4</strain>
    </source>
</reference>
<keyword evidence="6" id="KW-0234">DNA repair</keyword>
<dbReference type="EMBL" id="WKMC01000001">
    <property type="protein sequence ID" value="MRZ48831.1"/>
    <property type="molecule type" value="Genomic_DNA"/>
</dbReference>
<evidence type="ECO:0000256" key="6">
    <source>
        <dbReference type="ARBA" id="ARBA00023204"/>
    </source>
</evidence>
<dbReference type="InterPro" id="IPR013840">
    <property type="entry name" value="DNAligase_N"/>
</dbReference>
<dbReference type="InterPro" id="IPR001357">
    <property type="entry name" value="BRCT_dom"/>
</dbReference>
<dbReference type="PROSITE" id="PS50172">
    <property type="entry name" value="BRCT"/>
    <property type="match status" value="1"/>
</dbReference>
<dbReference type="AlphaFoldDB" id="A0A395Z0S7"/>
<name>A0A395Z0S7_PARDI</name>
<dbReference type="OrthoDB" id="9759736at2"/>
<dbReference type="GO" id="GO:0006281">
    <property type="term" value="P:DNA repair"/>
    <property type="evidence" value="ECO:0007669"/>
    <property type="project" value="UniProtKB-KW"/>
</dbReference>
<evidence type="ECO:0000256" key="5">
    <source>
        <dbReference type="ARBA" id="ARBA00023027"/>
    </source>
</evidence>
<keyword evidence="2" id="KW-0436">Ligase</keyword>
<dbReference type="Proteomes" id="UP000441358">
    <property type="component" value="Unassembled WGS sequence"/>
</dbReference>
<dbReference type="Pfam" id="PF03120">
    <property type="entry name" value="OB_DNA_ligase"/>
    <property type="match status" value="1"/>
</dbReference>
<keyword evidence="4" id="KW-0227">DNA damage</keyword>
<dbReference type="SUPFAM" id="SSF47781">
    <property type="entry name" value="RuvA domain 2-like"/>
    <property type="match status" value="1"/>
</dbReference>
<keyword evidence="3" id="KW-0235">DNA replication</keyword>
<evidence type="ECO:0000256" key="1">
    <source>
        <dbReference type="ARBA" id="ARBA00004067"/>
    </source>
</evidence>
<dbReference type="Gene3D" id="3.40.50.10190">
    <property type="entry name" value="BRCT domain"/>
    <property type="match status" value="1"/>
</dbReference>
<evidence type="ECO:0000256" key="3">
    <source>
        <dbReference type="ARBA" id="ARBA00022705"/>
    </source>
</evidence>
<dbReference type="SMART" id="SM00532">
    <property type="entry name" value="LIGANc"/>
    <property type="match status" value="1"/>
</dbReference>
<dbReference type="GO" id="GO:0003911">
    <property type="term" value="F:DNA ligase (NAD+) activity"/>
    <property type="evidence" value="ECO:0007669"/>
    <property type="project" value="InterPro"/>
</dbReference>
<dbReference type="EMBL" id="QSJN01000001">
    <property type="protein sequence ID" value="RHD77924.1"/>
    <property type="molecule type" value="Genomic_DNA"/>
</dbReference>
<evidence type="ECO:0000259" key="7">
    <source>
        <dbReference type="PROSITE" id="PS50172"/>
    </source>
</evidence>
<dbReference type="Gene3D" id="3.30.1490.70">
    <property type="match status" value="1"/>
</dbReference>
<comment type="caution">
    <text evidence="8">The sequence shown here is derived from an EMBL/GenBank/DDBJ whole genome shotgun (WGS) entry which is preliminary data.</text>
</comment>
<proteinExistence type="predicted"/>
<dbReference type="Proteomes" id="UP000461276">
    <property type="component" value="Unassembled WGS sequence"/>
</dbReference>
<evidence type="ECO:0000256" key="2">
    <source>
        <dbReference type="ARBA" id="ARBA00022598"/>
    </source>
</evidence>
<dbReference type="SUPFAM" id="SSF50249">
    <property type="entry name" value="Nucleic acid-binding proteins"/>
    <property type="match status" value="1"/>
</dbReference>
<evidence type="ECO:0000313" key="13">
    <source>
        <dbReference type="Proteomes" id="UP000461276"/>
    </source>
</evidence>